<dbReference type="PANTHER" id="PTHR34612:SF4">
    <property type="entry name" value="GLYCOSIDE HYDROLASE 131 CATALYTIC N-TERMINAL DOMAIN-CONTAINING PROTEIN"/>
    <property type="match status" value="1"/>
</dbReference>
<keyword evidence="3" id="KW-1185">Reference proteome</keyword>
<evidence type="ECO:0000313" key="2">
    <source>
        <dbReference type="EMBL" id="PMD57490.1"/>
    </source>
</evidence>
<gene>
    <name evidence="2" type="ORF">K444DRAFT_653836</name>
</gene>
<protein>
    <submittedName>
        <fullName evidence="2">Glycoside hydrolase family 131 protein</fullName>
    </submittedName>
</protein>
<dbReference type="OrthoDB" id="5283326at2759"/>
<dbReference type="AlphaFoldDB" id="A0A2J6T395"/>
<dbReference type="EMBL" id="KZ613846">
    <property type="protein sequence ID" value="PMD57490.1"/>
    <property type="molecule type" value="Genomic_DNA"/>
</dbReference>
<keyword evidence="2" id="KW-0378">Hydrolase</keyword>
<dbReference type="InterPro" id="IPR041524">
    <property type="entry name" value="GH131_N"/>
</dbReference>
<dbReference type="PANTHER" id="PTHR34612">
    <property type="entry name" value="GH131_N DOMAIN-CONTAINING PROTEIN"/>
    <property type="match status" value="1"/>
</dbReference>
<dbReference type="GO" id="GO:0016787">
    <property type="term" value="F:hydrolase activity"/>
    <property type="evidence" value="ECO:0007669"/>
    <property type="project" value="UniProtKB-KW"/>
</dbReference>
<evidence type="ECO:0000313" key="3">
    <source>
        <dbReference type="Proteomes" id="UP000235371"/>
    </source>
</evidence>
<dbReference type="InParanoid" id="A0A2J6T395"/>
<dbReference type="Gene3D" id="2.60.120.1160">
    <property type="match status" value="1"/>
</dbReference>
<dbReference type="Pfam" id="PF18271">
    <property type="entry name" value="GH131_N"/>
    <property type="match status" value="1"/>
</dbReference>
<dbReference type="Proteomes" id="UP000235371">
    <property type="component" value="Unassembled WGS sequence"/>
</dbReference>
<proteinExistence type="predicted"/>
<accession>A0A2J6T395</accession>
<feature type="domain" description="Glycoside hydrolase 131 catalytic N-terminal" evidence="1">
    <location>
        <begin position="52"/>
        <end position="241"/>
    </location>
</feature>
<organism evidence="2 3">
    <name type="scientific">Hyaloscypha bicolor E</name>
    <dbReference type="NCBI Taxonomy" id="1095630"/>
    <lineage>
        <taxon>Eukaryota</taxon>
        <taxon>Fungi</taxon>
        <taxon>Dikarya</taxon>
        <taxon>Ascomycota</taxon>
        <taxon>Pezizomycotina</taxon>
        <taxon>Leotiomycetes</taxon>
        <taxon>Helotiales</taxon>
        <taxon>Hyaloscyphaceae</taxon>
        <taxon>Hyaloscypha</taxon>
        <taxon>Hyaloscypha bicolor</taxon>
    </lineage>
</organism>
<sequence length="245" mass="26595">MSIALAAPLVGAALVSPVSRSAIKCPIAMGGRVPTKFTLQMFDTTASPFSPNRRTGLIVGNGSDLTNTRVKTFHWSFQQDSNMKMNLTHEYTNVWHERKDYNGGQFSVNTGIILGEDKPTDSNVSKTGLDENLWKILSNKNDVIWTTSIAWDAWQNFAVTVDYISDSGCTTLQVWYSAGGDALQAVTRPLAKDNSGGGQFQLGMAKKATEAVTVVYGGYHESNIHEGQIYGGIFIEDSIGGCISK</sequence>
<name>A0A2J6T395_9HELO</name>
<evidence type="ECO:0000259" key="1">
    <source>
        <dbReference type="Pfam" id="PF18271"/>
    </source>
</evidence>
<reference evidence="2 3" key="1">
    <citation type="submission" date="2016-04" db="EMBL/GenBank/DDBJ databases">
        <title>A degradative enzymes factory behind the ericoid mycorrhizal symbiosis.</title>
        <authorList>
            <consortium name="DOE Joint Genome Institute"/>
            <person name="Martino E."/>
            <person name="Morin E."/>
            <person name="Grelet G."/>
            <person name="Kuo A."/>
            <person name="Kohler A."/>
            <person name="Daghino S."/>
            <person name="Barry K."/>
            <person name="Choi C."/>
            <person name="Cichocki N."/>
            <person name="Clum A."/>
            <person name="Copeland A."/>
            <person name="Hainaut M."/>
            <person name="Haridas S."/>
            <person name="Labutti K."/>
            <person name="Lindquist E."/>
            <person name="Lipzen A."/>
            <person name="Khouja H.-R."/>
            <person name="Murat C."/>
            <person name="Ohm R."/>
            <person name="Olson A."/>
            <person name="Spatafora J."/>
            <person name="Veneault-Fourrey C."/>
            <person name="Henrissat B."/>
            <person name="Grigoriev I."/>
            <person name="Martin F."/>
            <person name="Perotto S."/>
        </authorList>
    </citation>
    <scope>NUCLEOTIDE SEQUENCE [LARGE SCALE GENOMIC DNA]</scope>
    <source>
        <strain evidence="2 3">E</strain>
    </source>
</reference>
<dbReference type="GeneID" id="36593979"/>
<dbReference type="RefSeq" id="XP_024734394.1">
    <property type="nucleotide sequence ID" value="XM_024885902.1"/>
</dbReference>